<dbReference type="Proteomes" id="UP000001058">
    <property type="component" value="Unassembled WGS sequence"/>
</dbReference>
<feature type="compositionally biased region" description="Polar residues" evidence="1">
    <location>
        <begin position="1"/>
        <end position="11"/>
    </location>
</feature>
<dbReference type="InParanoid" id="D8U1S2"/>
<evidence type="ECO:0000256" key="1">
    <source>
        <dbReference type="SAM" id="MobiDB-lite"/>
    </source>
</evidence>
<dbReference type="KEGG" id="vcn:VOLCADRAFT_93300"/>
<gene>
    <name evidence="2" type="ORF">VOLCADRAFT_93300</name>
</gene>
<dbReference type="EMBL" id="GL378351">
    <property type="protein sequence ID" value="EFJ46392.1"/>
    <property type="molecule type" value="Genomic_DNA"/>
</dbReference>
<proteinExistence type="predicted"/>
<evidence type="ECO:0000313" key="3">
    <source>
        <dbReference type="Proteomes" id="UP000001058"/>
    </source>
</evidence>
<reference evidence="2 3" key="1">
    <citation type="journal article" date="2010" name="Science">
        <title>Genomic analysis of organismal complexity in the multicellular green alga Volvox carteri.</title>
        <authorList>
            <person name="Prochnik S.E."/>
            <person name="Umen J."/>
            <person name="Nedelcu A.M."/>
            <person name="Hallmann A."/>
            <person name="Miller S.M."/>
            <person name="Nishii I."/>
            <person name="Ferris P."/>
            <person name="Kuo A."/>
            <person name="Mitros T."/>
            <person name="Fritz-Laylin L.K."/>
            <person name="Hellsten U."/>
            <person name="Chapman J."/>
            <person name="Simakov O."/>
            <person name="Rensing S.A."/>
            <person name="Terry A."/>
            <person name="Pangilinan J."/>
            <person name="Kapitonov V."/>
            <person name="Jurka J."/>
            <person name="Salamov A."/>
            <person name="Shapiro H."/>
            <person name="Schmutz J."/>
            <person name="Grimwood J."/>
            <person name="Lindquist E."/>
            <person name="Lucas S."/>
            <person name="Grigoriev I.V."/>
            <person name="Schmitt R."/>
            <person name="Kirk D."/>
            <person name="Rokhsar D.S."/>
        </authorList>
    </citation>
    <scope>NUCLEOTIDE SEQUENCE [LARGE SCALE GENOMIC DNA]</scope>
    <source>
        <strain evidence="3">f. Nagariensis / Eve</strain>
    </source>
</reference>
<protein>
    <submittedName>
        <fullName evidence="2">Uncharacterized protein</fullName>
    </submittedName>
</protein>
<dbReference type="GeneID" id="9627509"/>
<evidence type="ECO:0000313" key="2">
    <source>
        <dbReference type="EMBL" id="EFJ46392.1"/>
    </source>
</evidence>
<keyword evidence="3" id="KW-1185">Reference proteome</keyword>
<accession>D8U1S2</accession>
<organism evidence="3">
    <name type="scientific">Volvox carteri f. nagariensis</name>
    <dbReference type="NCBI Taxonomy" id="3068"/>
    <lineage>
        <taxon>Eukaryota</taxon>
        <taxon>Viridiplantae</taxon>
        <taxon>Chlorophyta</taxon>
        <taxon>core chlorophytes</taxon>
        <taxon>Chlorophyceae</taxon>
        <taxon>CS clade</taxon>
        <taxon>Chlamydomonadales</taxon>
        <taxon>Volvocaceae</taxon>
        <taxon>Volvox</taxon>
    </lineage>
</organism>
<dbReference type="AlphaFoldDB" id="D8U1S2"/>
<dbReference type="RefSeq" id="XP_002952545.1">
    <property type="nucleotide sequence ID" value="XM_002952499.1"/>
</dbReference>
<name>D8U1S2_VOLCA</name>
<feature type="region of interest" description="Disordered" evidence="1">
    <location>
        <begin position="1"/>
        <end position="20"/>
    </location>
</feature>
<sequence length="134" mass="14156">MLSTSDPTSSAEGAEPGELGNRSATIVRDVMCAVAPGQAARGCGTAQRDQNASQDMVHQVRQLSTGKLAPMSLKVIMVDYGDGGCGLKAVKWYSVQPCMPFAGICVTPIGKLTLVLKFNWSRLRSGKVCVSCFS</sequence>